<sequence>MVGRNTQTLICEQGSSQGSQEKDVISQLPDHLITDILYHLPTKEAVTTSVLSTRWTNLWKLVPGLDLDSPRSSDFKAMQSFADRFLDIQRESLIRKFKLKIHCPDYGNDATCVPLWIEAALTGHRIQHLDVHYGYYLRLIPLSVFTSGRLVHLRLYGAKLFNAELVSLHCLKIIHLKYVTAPNEATFEKLISSSPVLEDLTIIMCSNKAKVLQVRSKTVRFNPSFKMIIYSGFSAKVDVDVEFSCSFNLYDSSDKRAVRDFLTVISSVRDLSLSMYILEVMYRHSEVKQLPQFGLLSRLCVSLCASDFVWLPTFLKNCPKLKFLSLVVWYGSCKKMPIDESFPPVLECLLSSLEFLDIKARVLGDSTEMKLVKYLLENSLILKKLTVRLDSHSRNDDISEEISHSRNDDISEEILRLPRRSITCQVLVL</sequence>
<comment type="caution">
    <text evidence="2">The sequence shown here is derived from an EMBL/GenBank/DDBJ whole genome shotgun (WGS) entry which is preliminary data.</text>
</comment>
<keyword evidence="3" id="KW-1185">Reference proteome</keyword>
<gene>
    <name evidence="2" type="ORF">MERR_LOCUS19945</name>
</gene>
<dbReference type="Pfam" id="PF00646">
    <property type="entry name" value="F-box"/>
    <property type="match status" value="1"/>
</dbReference>
<organism evidence="2 3">
    <name type="scientific">Microthlaspi erraticum</name>
    <dbReference type="NCBI Taxonomy" id="1685480"/>
    <lineage>
        <taxon>Eukaryota</taxon>
        <taxon>Viridiplantae</taxon>
        <taxon>Streptophyta</taxon>
        <taxon>Embryophyta</taxon>
        <taxon>Tracheophyta</taxon>
        <taxon>Spermatophyta</taxon>
        <taxon>Magnoliopsida</taxon>
        <taxon>eudicotyledons</taxon>
        <taxon>Gunneridae</taxon>
        <taxon>Pentapetalae</taxon>
        <taxon>rosids</taxon>
        <taxon>malvids</taxon>
        <taxon>Brassicales</taxon>
        <taxon>Brassicaceae</taxon>
        <taxon>Coluteocarpeae</taxon>
        <taxon>Microthlaspi</taxon>
    </lineage>
</organism>
<dbReference type="EMBL" id="CACVBM020001126">
    <property type="protein sequence ID" value="CAA7032710.1"/>
    <property type="molecule type" value="Genomic_DNA"/>
</dbReference>
<dbReference type="OrthoDB" id="594804at2759"/>
<dbReference type="InterPro" id="IPR032675">
    <property type="entry name" value="LRR_dom_sf"/>
</dbReference>
<dbReference type="Proteomes" id="UP000467841">
    <property type="component" value="Unassembled WGS sequence"/>
</dbReference>
<dbReference type="SUPFAM" id="SSF52047">
    <property type="entry name" value="RNI-like"/>
    <property type="match status" value="1"/>
</dbReference>
<reference evidence="2" key="1">
    <citation type="submission" date="2020-01" db="EMBL/GenBank/DDBJ databases">
        <authorList>
            <person name="Mishra B."/>
        </authorList>
    </citation>
    <scope>NUCLEOTIDE SEQUENCE [LARGE SCALE GENOMIC DNA]</scope>
</reference>
<dbReference type="Gene3D" id="3.80.10.10">
    <property type="entry name" value="Ribonuclease Inhibitor"/>
    <property type="match status" value="1"/>
</dbReference>
<dbReference type="SUPFAM" id="SSF81383">
    <property type="entry name" value="F-box domain"/>
    <property type="match status" value="1"/>
</dbReference>
<dbReference type="Pfam" id="PF24758">
    <property type="entry name" value="LRR_At5g56370"/>
    <property type="match status" value="1"/>
</dbReference>
<dbReference type="InterPro" id="IPR053781">
    <property type="entry name" value="F-box_AtFBL13-like"/>
</dbReference>
<feature type="domain" description="F-box" evidence="1">
    <location>
        <begin position="22"/>
        <end position="58"/>
    </location>
</feature>
<evidence type="ECO:0000313" key="3">
    <source>
        <dbReference type="Proteomes" id="UP000467841"/>
    </source>
</evidence>
<dbReference type="SMART" id="SM00579">
    <property type="entry name" value="FBD"/>
    <property type="match status" value="1"/>
</dbReference>
<dbReference type="PANTHER" id="PTHR31900">
    <property type="entry name" value="F-BOX/RNI SUPERFAMILY PROTEIN-RELATED"/>
    <property type="match status" value="1"/>
</dbReference>
<evidence type="ECO:0000259" key="1">
    <source>
        <dbReference type="PROSITE" id="PS50181"/>
    </source>
</evidence>
<dbReference type="InterPro" id="IPR036047">
    <property type="entry name" value="F-box-like_dom_sf"/>
</dbReference>
<dbReference type="InterPro" id="IPR055411">
    <property type="entry name" value="LRR_FXL15/At3g58940/PEG3-like"/>
</dbReference>
<dbReference type="InterPro" id="IPR050232">
    <property type="entry name" value="FBL13/AtMIF1-like"/>
</dbReference>
<dbReference type="CDD" id="cd22160">
    <property type="entry name" value="F-box_AtFBL13-like"/>
    <property type="match status" value="1"/>
</dbReference>
<dbReference type="InterPro" id="IPR006566">
    <property type="entry name" value="FBD"/>
</dbReference>
<accession>A0A6D2IYJ4</accession>
<dbReference type="AlphaFoldDB" id="A0A6D2IYJ4"/>
<dbReference type="PROSITE" id="PS50181">
    <property type="entry name" value="FBOX"/>
    <property type="match status" value="1"/>
</dbReference>
<dbReference type="Pfam" id="PF08387">
    <property type="entry name" value="FBD"/>
    <property type="match status" value="1"/>
</dbReference>
<evidence type="ECO:0000313" key="2">
    <source>
        <dbReference type="EMBL" id="CAA7032710.1"/>
    </source>
</evidence>
<dbReference type="PANTHER" id="PTHR31900:SF25">
    <property type="entry name" value="FBD DOMAIN-CONTAINING PROTEIN"/>
    <property type="match status" value="1"/>
</dbReference>
<dbReference type="InterPro" id="IPR001810">
    <property type="entry name" value="F-box_dom"/>
</dbReference>
<proteinExistence type="predicted"/>
<protein>
    <recommendedName>
        <fullName evidence="1">F-box domain-containing protein</fullName>
    </recommendedName>
</protein>
<name>A0A6D2IYJ4_9BRAS</name>